<evidence type="ECO:0008006" key="3">
    <source>
        <dbReference type="Google" id="ProtNLM"/>
    </source>
</evidence>
<evidence type="ECO:0000313" key="2">
    <source>
        <dbReference type="Proteomes" id="UP000013526"/>
    </source>
</evidence>
<gene>
    <name evidence="1" type="ORF">G113_07098</name>
</gene>
<evidence type="ECO:0000313" key="1">
    <source>
        <dbReference type="EMBL" id="EOD55768.1"/>
    </source>
</evidence>
<sequence length="430" mass="49142">MAQARFSSGPLLGMLAIHSLEATSPMSSIHLSVQDARHLQLAAQGLLVSPKRKAGPADVLTCIRRMALLQIDTISVVARSPYLVLFSRLGQYDPVWLEQLLAEGDLFEYWAHEACFVPREDYRLLRHRMLDPAAMGWKFSAQWLKTHGDEITQIVERIRRDGPVRAADFERKGGKGNGWWDWKPEKRHLEVLFTAGQLMVRERRNFQRVYDLAERVMPDWRDERDLPSRELAQRDMVRASCRAVGLVKTGWVADYYRLRRGKYDALLHQLADEGELLPVRVEGWQHGAFVHASLADELARAQAGSLKATHTAALSPFDPLVWDRKRASELFGFDYRIECYTPAPKRQYGYFVLPLLHRGKLVGRMDAKAHRKEGVFEIKSLYLEAGIRVTRTLAKDLAKALQTLANWHQTPTLRHGSIPAPLLALWQDLV</sequence>
<accession>R1F7K2</accession>
<keyword evidence="2" id="KW-1185">Reference proteome</keyword>
<name>R1F7K2_9GAMM</name>
<dbReference type="PANTHER" id="PTHR30528:SF0">
    <property type="entry name" value="CYTOPLASMIC PROTEIN"/>
    <property type="match status" value="1"/>
</dbReference>
<proteinExistence type="predicted"/>
<comment type="caution">
    <text evidence="1">The sequence shown here is derived from an EMBL/GenBank/DDBJ whole genome shotgun (WGS) entry which is preliminary data.</text>
</comment>
<protein>
    <recommendedName>
        <fullName evidence="3">Cytoplasmic protein</fullName>
    </recommendedName>
</protein>
<dbReference type="AlphaFoldDB" id="R1F7K2"/>
<dbReference type="InterPro" id="IPR009351">
    <property type="entry name" value="AlkZ-like"/>
</dbReference>
<organism evidence="1 2">
    <name type="scientific">Aeromonas molluscorum 848</name>
    <dbReference type="NCBI Taxonomy" id="1268236"/>
    <lineage>
        <taxon>Bacteria</taxon>
        <taxon>Pseudomonadati</taxon>
        <taxon>Pseudomonadota</taxon>
        <taxon>Gammaproteobacteria</taxon>
        <taxon>Aeromonadales</taxon>
        <taxon>Aeromonadaceae</taxon>
        <taxon>Aeromonas</taxon>
    </lineage>
</organism>
<dbReference type="Proteomes" id="UP000013526">
    <property type="component" value="Unassembled WGS sequence"/>
</dbReference>
<dbReference type="PANTHER" id="PTHR30528">
    <property type="entry name" value="CYTOPLASMIC PROTEIN"/>
    <property type="match status" value="1"/>
</dbReference>
<dbReference type="EMBL" id="AQGQ01000031">
    <property type="protein sequence ID" value="EOD55768.1"/>
    <property type="molecule type" value="Genomic_DNA"/>
</dbReference>
<dbReference type="PATRIC" id="fig|1268236.3.peg.1410"/>
<reference evidence="1 2" key="1">
    <citation type="journal article" date="2013" name="Genome Announc.">
        <title>Draft Genome Sequence of Aeromonas molluscorum Strain 848TT, Isolated from Bivalve Molluscs.</title>
        <authorList>
            <person name="Spataro N."/>
            <person name="Farfan M."/>
            <person name="Albarral V."/>
            <person name="Sanglas A."/>
            <person name="Loren J.G."/>
            <person name="Fuste M.C."/>
            <person name="Bosch E."/>
        </authorList>
    </citation>
    <scope>NUCLEOTIDE SEQUENCE [LARGE SCALE GENOMIC DNA]</scope>
    <source>
        <strain evidence="1 2">848</strain>
    </source>
</reference>
<dbReference type="Pfam" id="PF06224">
    <property type="entry name" value="AlkZ-like"/>
    <property type="match status" value="1"/>
</dbReference>